<reference evidence="2 3" key="1">
    <citation type="journal article" date="2023" name="Sci. Data">
        <title>Genome assembly of the Korean intertidal mud-creeper Batillaria attramentaria.</title>
        <authorList>
            <person name="Patra A.K."/>
            <person name="Ho P.T."/>
            <person name="Jun S."/>
            <person name="Lee S.J."/>
            <person name="Kim Y."/>
            <person name="Won Y.J."/>
        </authorList>
    </citation>
    <scope>NUCLEOTIDE SEQUENCE [LARGE SCALE GENOMIC DNA]</scope>
    <source>
        <strain evidence="2">Wonlab-2016</strain>
    </source>
</reference>
<organism evidence="2 3">
    <name type="scientific">Batillaria attramentaria</name>
    <dbReference type="NCBI Taxonomy" id="370345"/>
    <lineage>
        <taxon>Eukaryota</taxon>
        <taxon>Metazoa</taxon>
        <taxon>Spiralia</taxon>
        <taxon>Lophotrochozoa</taxon>
        <taxon>Mollusca</taxon>
        <taxon>Gastropoda</taxon>
        <taxon>Caenogastropoda</taxon>
        <taxon>Sorbeoconcha</taxon>
        <taxon>Cerithioidea</taxon>
        <taxon>Batillariidae</taxon>
        <taxon>Batillaria</taxon>
    </lineage>
</organism>
<dbReference type="AlphaFoldDB" id="A0ABD0JPW2"/>
<dbReference type="Proteomes" id="UP001519460">
    <property type="component" value="Unassembled WGS sequence"/>
</dbReference>
<sequence>MGPKQHCCLWIADKQCLQLRFNQAKHKRFKNNKKLFFLSNDNGKKCQQQTVGNTVWEVKTETAAGGRQDPRDNIPNTSNTTSNALGRKVIYTHAQNRFGRIHRKNKKIHLKAKQNVPSYQMALCSLESRAVECERQKGGGLVCRHTARSLAAGARNCRGENAEHAGGGEAR</sequence>
<protein>
    <recommendedName>
        <fullName evidence="4">Ribosomal protein L28</fullName>
    </recommendedName>
</protein>
<name>A0ABD0JPW2_9CAEN</name>
<feature type="region of interest" description="Disordered" evidence="1">
    <location>
        <begin position="62"/>
        <end position="85"/>
    </location>
</feature>
<evidence type="ECO:0000256" key="1">
    <source>
        <dbReference type="SAM" id="MobiDB-lite"/>
    </source>
</evidence>
<dbReference type="EMBL" id="JACVVK020000365">
    <property type="protein sequence ID" value="KAK7476784.1"/>
    <property type="molecule type" value="Genomic_DNA"/>
</dbReference>
<feature type="compositionally biased region" description="Polar residues" evidence="1">
    <location>
        <begin position="74"/>
        <end position="84"/>
    </location>
</feature>
<accession>A0ABD0JPW2</accession>
<evidence type="ECO:0008006" key="4">
    <source>
        <dbReference type="Google" id="ProtNLM"/>
    </source>
</evidence>
<keyword evidence="3" id="KW-1185">Reference proteome</keyword>
<comment type="caution">
    <text evidence="2">The sequence shown here is derived from an EMBL/GenBank/DDBJ whole genome shotgun (WGS) entry which is preliminary data.</text>
</comment>
<gene>
    <name evidence="2" type="ORF">BaRGS_00031945</name>
</gene>
<proteinExistence type="predicted"/>
<evidence type="ECO:0000313" key="2">
    <source>
        <dbReference type="EMBL" id="KAK7476784.1"/>
    </source>
</evidence>
<evidence type="ECO:0000313" key="3">
    <source>
        <dbReference type="Proteomes" id="UP001519460"/>
    </source>
</evidence>